<comment type="similarity">
    <text evidence="1">Belongs to the UPF0161 family.</text>
</comment>
<dbReference type="EMBL" id="PYZL01000061">
    <property type="protein sequence ID" value="PTE72065.1"/>
    <property type="molecule type" value="Genomic_DNA"/>
</dbReference>
<sequence>MKICWRLKMLKKLFLGIIHIYQRYISPMSPPTCRFYPTCSEYTREAIEVYGAIKGGYMGIRRILKCHPLHKGGFDPVPLKKDKDKHKH</sequence>
<comment type="function">
    <text evidence="1">Could be involved in insertion of integral membrane proteins into the membrane.</text>
</comment>
<protein>
    <recommendedName>
        <fullName evidence="1">Putative membrane protein insertion efficiency factor</fullName>
    </recommendedName>
</protein>
<organism evidence="4 7">
    <name type="scientific">Staphylococcus devriesei</name>
    <dbReference type="NCBI Taxonomy" id="586733"/>
    <lineage>
        <taxon>Bacteria</taxon>
        <taxon>Bacillati</taxon>
        <taxon>Bacillota</taxon>
        <taxon>Bacilli</taxon>
        <taxon>Bacillales</taxon>
        <taxon>Staphylococcaceae</taxon>
        <taxon>Staphylococcus</taxon>
    </lineage>
</organism>
<keyword evidence="1" id="KW-1003">Cell membrane</keyword>
<gene>
    <name evidence="2" type="ORF">BUY44_08655</name>
    <name evidence="3" type="ORF">BUY47_00320</name>
    <name evidence="4" type="ORF">BUY48_05780</name>
</gene>
<dbReference type="Pfam" id="PF01809">
    <property type="entry name" value="YidD"/>
    <property type="match status" value="1"/>
</dbReference>
<dbReference type="PANTHER" id="PTHR33383">
    <property type="entry name" value="MEMBRANE PROTEIN INSERTION EFFICIENCY FACTOR-RELATED"/>
    <property type="match status" value="1"/>
</dbReference>
<reference evidence="5 6" key="1">
    <citation type="journal article" date="2016" name="Front. Microbiol.">
        <title>Comprehensive Phylogenetic Analysis of Bovine Non-aureus Staphylococci Species Based on Whole-Genome Sequencing.</title>
        <authorList>
            <person name="Naushad S."/>
            <person name="Barkema H.W."/>
            <person name="Luby C."/>
            <person name="Condas L.A."/>
            <person name="Nobrega D.B."/>
            <person name="Carson D.A."/>
            <person name="De Buck J."/>
        </authorList>
    </citation>
    <scope>NUCLEOTIDE SEQUENCE [LARGE SCALE GENOMIC DNA]</scope>
    <source>
        <strain evidence="3 5">SNUC 1409</strain>
        <strain evidence="4 7">SNUC 4143</strain>
        <strain evidence="2 6">SNUC 761</strain>
    </source>
</reference>
<dbReference type="HAMAP" id="MF_00386">
    <property type="entry name" value="UPF0161_YidD"/>
    <property type="match status" value="1"/>
</dbReference>
<dbReference type="InterPro" id="IPR002696">
    <property type="entry name" value="Membr_insert_effic_factor_YidD"/>
</dbReference>
<keyword evidence="5" id="KW-1185">Reference proteome</keyword>
<dbReference type="OrthoDB" id="9801753at2"/>
<evidence type="ECO:0000313" key="3">
    <source>
        <dbReference type="EMBL" id="PTF15251.1"/>
    </source>
</evidence>
<evidence type="ECO:0000313" key="4">
    <source>
        <dbReference type="EMBL" id="PTF15723.1"/>
    </source>
</evidence>
<name>A0A2T4KL83_9STAP</name>
<proteinExistence type="inferred from homology"/>
<reference evidence="3" key="2">
    <citation type="submission" date="2018-03" db="EMBL/GenBank/DDBJ databases">
        <authorList>
            <person name="Naushad S."/>
        </authorList>
    </citation>
    <scope>NUCLEOTIDE SEQUENCE</scope>
    <source>
        <strain evidence="3">SNUC 1409</strain>
    </source>
</reference>
<dbReference type="AlphaFoldDB" id="A0A2T4KL83"/>
<dbReference type="Proteomes" id="UP000242088">
    <property type="component" value="Unassembled WGS sequence"/>
</dbReference>
<dbReference type="GO" id="GO:0005886">
    <property type="term" value="C:plasma membrane"/>
    <property type="evidence" value="ECO:0007669"/>
    <property type="project" value="UniProtKB-SubCell"/>
</dbReference>
<dbReference type="PANTHER" id="PTHR33383:SF1">
    <property type="entry name" value="MEMBRANE PROTEIN INSERTION EFFICIENCY FACTOR-RELATED"/>
    <property type="match status" value="1"/>
</dbReference>
<dbReference type="EMBL" id="PYZH01000027">
    <property type="protein sequence ID" value="PTF15723.1"/>
    <property type="molecule type" value="Genomic_DNA"/>
</dbReference>
<dbReference type="NCBIfam" id="TIGR00278">
    <property type="entry name" value="membrane protein insertion efficiency factor YidD"/>
    <property type="match status" value="1"/>
</dbReference>
<comment type="caution">
    <text evidence="4">The sequence shown here is derived from an EMBL/GenBank/DDBJ whole genome shotgun (WGS) entry which is preliminary data.</text>
</comment>
<accession>A0A2T4KL83</accession>
<reference evidence="4" key="3">
    <citation type="submission" date="2018-03" db="EMBL/GenBank/DDBJ databases">
        <authorList>
            <person name="Keele B.F."/>
        </authorList>
    </citation>
    <scope>NUCLEOTIDE SEQUENCE</scope>
    <source>
        <strain evidence="4">SNUC 4143</strain>
        <strain evidence="2">SNUC 761</strain>
    </source>
</reference>
<keyword evidence="1" id="KW-0472">Membrane</keyword>
<evidence type="ECO:0000256" key="1">
    <source>
        <dbReference type="HAMAP-Rule" id="MF_00386"/>
    </source>
</evidence>
<evidence type="ECO:0000313" key="6">
    <source>
        <dbReference type="Proteomes" id="UP000242547"/>
    </source>
</evidence>
<dbReference type="EMBL" id="PYZI01000001">
    <property type="protein sequence ID" value="PTF15251.1"/>
    <property type="molecule type" value="Genomic_DNA"/>
</dbReference>
<evidence type="ECO:0000313" key="2">
    <source>
        <dbReference type="EMBL" id="PTE72065.1"/>
    </source>
</evidence>
<evidence type="ECO:0000313" key="7">
    <source>
        <dbReference type="Proteomes" id="UP000243350"/>
    </source>
</evidence>
<dbReference type="SMART" id="SM01234">
    <property type="entry name" value="Haemolytic"/>
    <property type="match status" value="1"/>
</dbReference>
<comment type="subcellular location">
    <subcellularLocation>
        <location evidence="1">Cell membrane</location>
        <topology evidence="1">Peripheral membrane protein</topology>
        <orientation evidence="1">Cytoplasmic side</orientation>
    </subcellularLocation>
</comment>
<evidence type="ECO:0000313" key="5">
    <source>
        <dbReference type="Proteomes" id="UP000242088"/>
    </source>
</evidence>
<dbReference type="Proteomes" id="UP000242547">
    <property type="component" value="Unassembled WGS sequence"/>
</dbReference>
<dbReference type="Proteomes" id="UP000243350">
    <property type="component" value="Unassembled WGS sequence"/>
</dbReference>